<dbReference type="Proteomes" id="UP001638806">
    <property type="component" value="Unassembled WGS sequence"/>
</dbReference>
<evidence type="ECO:0000313" key="1">
    <source>
        <dbReference type="EMBL" id="KAL3963167.1"/>
    </source>
</evidence>
<name>A0ACC4E4S7_PURLI</name>
<reference evidence="1" key="1">
    <citation type="submission" date="2024-12" db="EMBL/GenBank/DDBJ databases">
        <title>Comparative genomics and development of molecular markers within Purpureocillium lilacinum and among Purpureocillium species.</title>
        <authorList>
            <person name="Yeh Z.-Y."/>
            <person name="Ni N.-T."/>
            <person name="Lo P.-H."/>
            <person name="Mushyakhwo K."/>
            <person name="Lin C.-F."/>
            <person name="Nai Y.-S."/>
        </authorList>
    </citation>
    <scope>NUCLEOTIDE SEQUENCE</scope>
    <source>
        <strain evidence="1">NCHU-NPUST-175</strain>
    </source>
</reference>
<comment type="caution">
    <text evidence="1">The sequence shown here is derived from an EMBL/GenBank/DDBJ whole genome shotgun (WGS) entry which is preliminary data.</text>
</comment>
<proteinExistence type="predicted"/>
<dbReference type="EMBL" id="JBGNUJ010000002">
    <property type="protein sequence ID" value="KAL3963167.1"/>
    <property type="molecule type" value="Genomic_DNA"/>
</dbReference>
<gene>
    <name evidence="1" type="ORF">ACCO45_000171</name>
</gene>
<keyword evidence="2" id="KW-1185">Reference proteome</keyword>
<organism evidence="1 2">
    <name type="scientific">Purpureocillium lilacinum</name>
    <name type="common">Paecilomyces lilacinus</name>
    <dbReference type="NCBI Taxonomy" id="33203"/>
    <lineage>
        <taxon>Eukaryota</taxon>
        <taxon>Fungi</taxon>
        <taxon>Dikarya</taxon>
        <taxon>Ascomycota</taxon>
        <taxon>Pezizomycotina</taxon>
        <taxon>Sordariomycetes</taxon>
        <taxon>Hypocreomycetidae</taxon>
        <taxon>Hypocreales</taxon>
        <taxon>Ophiocordycipitaceae</taxon>
        <taxon>Purpureocillium</taxon>
    </lineage>
</organism>
<sequence>MWSFKQRRDIRRLVHAEVRGKTHEPSNCVNEHGLEPSSRCDTDNLAASGSTLSPAESDQIIVTSGTRDPLNPQNWPLWSRSKNLIILSLLIFVQGWAGASESVQSSRATEQFHVSKTVESLSTAMYLFGVGMGLLSRVRYQRLSAETQRPVLAPVASGWLVSSNTLSWRWPDWVTLIISSAAFLVALALLPETYLPLLLDWKAKALRRATGDMRYVSEHSKAPSFRGRLWQNLKLGASFWRTETIIIALGLYLLLLYTLLFSFLSGFRFIFKDTYQLSEGLTGSCFASIAVGATAFSLLAPYFYNLARDRTEHVRGASVLPEFRLWPAIVTAPLLPICLFWLGWTNFPSISIWSGLAACFVYGIVITAVYVSSYEYISDSYGDHSAIALASITSARYIAAGGMVIASTPMYQNLGVHWTLTLLGSLAALLAPAPLLLWIYGERLRAASPHTDAELRGSKPKG</sequence>
<evidence type="ECO:0000313" key="2">
    <source>
        <dbReference type="Proteomes" id="UP001638806"/>
    </source>
</evidence>
<accession>A0ACC4E4S7</accession>
<protein>
    <submittedName>
        <fullName evidence="1">Uncharacterized protein</fullName>
    </submittedName>
</protein>